<dbReference type="GO" id="GO:0051920">
    <property type="term" value="F:peroxiredoxin activity"/>
    <property type="evidence" value="ECO:0007669"/>
    <property type="project" value="InterPro"/>
</dbReference>
<protein>
    <submittedName>
        <fullName evidence="2">Carboxymuconolactone decarboxylase family protein</fullName>
    </submittedName>
</protein>
<evidence type="ECO:0000313" key="2">
    <source>
        <dbReference type="EMBL" id="MQT17840.1"/>
    </source>
</evidence>
<keyword evidence="3" id="KW-1185">Reference proteome</keyword>
<dbReference type="PANTHER" id="PTHR34846:SF5">
    <property type="entry name" value="CARBOXYMUCONOLACTONE DECARBOXYLASE-LIKE DOMAIN-CONTAINING PROTEIN"/>
    <property type="match status" value="1"/>
</dbReference>
<organism evidence="2 3">
    <name type="scientific">Sandarakinorhabdus fusca</name>
    <dbReference type="NCBI Taxonomy" id="1439888"/>
    <lineage>
        <taxon>Bacteria</taxon>
        <taxon>Pseudomonadati</taxon>
        <taxon>Pseudomonadota</taxon>
        <taxon>Alphaproteobacteria</taxon>
        <taxon>Sphingomonadales</taxon>
        <taxon>Sphingosinicellaceae</taxon>
        <taxon>Sandarakinorhabdus</taxon>
    </lineage>
</organism>
<dbReference type="InterPro" id="IPR003779">
    <property type="entry name" value="CMD-like"/>
</dbReference>
<comment type="caution">
    <text evidence="2">The sequence shown here is derived from an EMBL/GenBank/DDBJ whole genome shotgun (WGS) entry which is preliminary data.</text>
</comment>
<name>A0A7C9KIT7_9SPHN</name>
<evidence type="ECO:0000313" key="3">
    <source>
        <dbReference type="Proteomes" id="UP000481327"/>
    </source>
</evidence>
<sequence length="193" mass="20425">MGHAAISLKGPTMSRIGLLQKPWPDAFAATVAKVAAPGAEPLSLFTAMGHSQKALDRFLAGAVPGKGALDLHTREIVIERTAAQTGCEYEWGIHTKVFAAKAGLSPEQVQSTYSGAANDGNWDEKDAAVIATVDALLANKKLSDDEFARITAHFDTEQLIEIIQLVAFYHGVALFTGAIALPSEPGMPRFPAA</sequence>
<evidence type="ECO:0000259" key="1">
    <source>
        <dbReference type="Pfam" id="PF02627"/>
    </source>
</evidence>
<gene>
    <name evidence="2" type="ORF">F3168_11290</name>
</gene>
<dbReference type="OrthoDB" id="4704294at2"/>
<dbReference type="Pfam" id="PF02627">
    <property type="entry name" value="CMD"/>
    <property type="match status" value="1"/>
</dbReference>
<dbReference type="Proteomes" id="UP000481327">
    <property type="component" value="Unassembled WGS sequence"/>
</dbReference>
<dbReference type="PANTHER" id="PTHR34846">
    <property type="entry name" value="4-CARBOXYMUCONOLACTONE DECARBOXYLASE FAMILY PROTEIN (AFU_ORTHOLOGUE AFUA_6G11590)"/>
    <property type="match status" value="1"/>
</dbReference>
<dbReference type="SUPFAM" id="SSF69118">
    <property type="entry name" value="AhpD-like"/>
    <property type="match status" value="1"/>
</dbReference>
<dbReference type="AlphaFoldDB" id="A0A7C9KIT7"/>
<dbReference type="EMBL" id="WIOL01000004">
    <property type="protein sequence ID" value="MQT17840.1"/>
    <property type="molecule type" value="Genomic_DNA"/>
</dbReference>
<reference evidence="2 3" key="1">
    <citation type="submission" date="2019-09" db="EMBL/GenBank/DDBJ databases">
        <title>Polymorphobacter sp. isolated from a lake in China.</title>
        <authorList>
            <person name="Liu Z."/>
        </authorList>
    </citation>
    <scope>NUCLEOTIDE SEQUENCE [LARGE SCALE GENOMIC DNA]</scope>
    <source>
        <strain evidence="2 3">D40P</strain>
    </source>
</reference>
<dbReference type="Gene3D" id="1.20.1290.10">
    <property type="entry name" value="AhpD-like"/>
    <property type="match status" value="1"/>
</dbReference>
<accession>A0A7C9KIT7</accession>
<dbReference type="InterPro" id="IPR029032">
    <property type="entry name" value="AhpD-like"/>
</dbReference>
<proteinExistence type="predicted"/>
<feature type="domain" description="Carboxymuconolactone decarboxylase-like" evidence="1">
    <location>
        <begin position="52"/>
        <end position="132"/>
    </location>
</feature>